<dbReference type="SUPFAM" id="SSF47413">
    <property type="entry name" value="lambda repressor-like DNA-binding domains"/>
    <property type="match status" value="1"/>
</dbReference>
<name>O67131_AQUAE</name>
<dbReference type="InterPro" id="IPR001387">
    <property type="entry name" value="Cro/C1-type_HTH"/>
</dbReference>
<dbReference type="PATRIC" id="fig|224324.8.peg.795"/>
<dbReference type="Gene3D" id="1.10.260.40">
    <property type="entry name" value="lambda repressor-like DNA-binding domains"/>
    <property type="match status" value="1"/>
</dbReference>
<feature type="domain" description="HTH cro/C1-type" evidence="1">
    <location>
        <begin position="29"/>
        <end position="82"/>
    </location>
</feature>
<dbReference type="OrthoDB" id="14949at2"/>
<dbReference type="RefSeq" id="WP_010880632.1">
    <property type="nucleotide sequence ID" value="NC_000918.1"/>
</dbReference>
<evidence type="ECO:0000313" key="3">
    <source>
        <dbReference type="Proteomes" id="UP000000798"/>
    </source>
</evidence>
<dbReference type="STRING" id="224324.aq_1018"/>
<dbReference type="EnsemblBacteria" id="AAC07091">
    <property type="protein sequence ID" value="AAC07091"/>
    <property type="gene ID" value="aq_1018"/>
</dbReference>
<dbReference type="PROSITE" id="PS50943">
    <property type="entry name" value="HTH_CROC1"/>
    <property type="match status" value="1"/>
</dbReference>
<sequence length="126" mass="14633">MLLRTLKKNLQGNADYIYEKLKFDISEELAKLMKQKGITKKELAHRMGVSPAYVTKIFSAENISLKVIAKVLSALEADNYTLKLIPEDKSLLIDELDKWYYSFKKTYRYIQPEEIENEIKEIPTAA</sequence>
<reference evidence="2 3" key="1">
    <citation type="journal article" date="1998" name="Nature">
        <title>The complete genome of the hyperthermophilic bacterium Aquifex aeolicus.</title>
        <authorList>
            <person name="Deckert G."/>
            <person name="Warren P.V."/>
            <person name="Gaasterland T."/>
            <person name="Young W.G."/>
            <person name="Lenox A.L."/>
            <person name="Graham D.E."/>
            <person name="Overbeek R."/>
            <person name="Snead M.A."/>
            <person name="Keller M."/>
            <person name="Aujay M."/>
            <person name="Huber R."/>
            <person name="Feldman R.A."/>
            <person name="Short J.M."/>
            <person name="Olson G.J."/>
            <person name="Swanson R.V."/>
        </authorList>
    </citation>
    <scope>NUCLEOTIDE SEQUENCE [LARGE SCALE GENOMIC DNA]</scope>
    <source>
        <strain evidence="2 3">VF5</strain>
    </source>
</reference>
<dbReference type="Proteomes" id="UP000000798">
    <property type="component" value="Chromosome"/>
</dbReference>
<keyword evidence="3" id="KW-1185">Reference proteome</keyword>
<evidence type="ECO:0000259" key="1">
    <source>
        <dbReference type="PROSITE" id="PS50943"/>
    </source>
</evidence>
<proteinExistence type="predicted"/>
<gene>
    <name evidence="2" type="ordered locus">aq_1018</name>
</gene>
<dbReference type="SMART" id="SM00530">
    <property type="entry name" value="HTH_XRE"/>
    <property type="match status" value="1"/>
</dbReference>
<dbReference type="eggNOG" id="COG1609">
    <property type="taxonomic scope" value="Bacteria"/>
</dbReference>
<protein>
    <recommendedName>
        <fullName evidence="1">HTH cro/C1-type domain-containing protein</fullName>
    </recommendedName>
</protein>
<dbReference type="Pfam" id="PF01381">
    <property type="entry name" value="HTH_3"/>
    <property type="match status" value="1"/>
</dbReference>
<dbReference type="CDD" id="cd00093">
    <property type="entry name" value="HTH_XRE"/>
    <property type="match status" value="1"/>
</dbReference>
<dbReference type="PIR" id="H70387">
    <property type="entry name" value="H70387"/>
</dbReference>
<organism evidence="2 3">
    <name type="scientific">Aquifex aeolicus (strain VF5)</name>
    <dbReference type="NCBI Taxonomy" id="224324"/>
    <lineage>
        <taxon>Bacteria</taxon>
        <taxon>Pseudomonadati</taxon>
        <taxon>Aquificota</taxon>
        <taxon>Aquificia</taxon>
        <taxon>Aquificales</taxon>
        <taxon>Aquificaceae</taxon>
        <taxon>Aquifex</taxon>
    </lineage>
</organism>
<evidence type="ECO:0000313" key="2">
    <source>
        <dbReference type="EMBL" id="AAC07091.1"/>
    </source>
</evidence>
<dbReference type="InterPro" id="IPR010982">
    <property type="entry name" value="Lambda_DNA-bd_dom_sf"/>
</dbReference>
<dbReference type="EMBL" id="AE000657">
    <property type="protein sequence ID" value="AAC07091.1"/>
    <property type="molecule type" value="Genomic_DNA"/>
</dbReference>
<dbReference type="InParanoid" id="O67131"/>
<dbReference type="HOGENOM" id="CLU_160637_0_0_0"/>
<accession>O67131</accession>
<dbReference type="GO" id="GO:0003677">
    <property type="term" value="F:DNA binding"/>
    <property type="evidence" value="ECO:0007669"/>
    <property type="project" value="InterPro"/>
</dbReference>
<dbReference type="KEGG" id="aae:aq_1018"/>
<dbReference type="AlphaFoldDB" id="O67131"/>